<sequence>MIYVYLNQKDRQIGSVKITGHADSTTETLDLVCAEVSAVSVGILNAIDTLCEGSCLIQMESGFVSIEVQSNSDTLQIILKTLVIQLETIINTNKKYIKMIRREV</sequence>
<dbReference type="PANTHER" id="PTHR39178">
    <property type="entry name" value="HYPOTHETICAL RIBOSOME-ASSOCIATED PROTEIN"/>
    <property type="match status" value="1"/>
</dbReference>
<dbReference type="Proteomes" id="UP000521313">
    <property type="component" value="Unassembled WGS sequence"/>
</dbReference>
<keyword evidence="10" id="KW-1185">Reference proteome</keyword>
<keyword evidence="2 8" id="KW-0645">Protease</keyword>
<evidence type="ECO:0000313" key="8">
    <source>
        <dbReference type="EMBL" id="MBM6831646.1"/>
    </source>
</evidence>
<dbReference type="Gene3D" id="3.30.70.1490">
    <property type="entry name" value="Cysteine protease Prp"/>
    <property type="match status" value="1"/>
</dbReference>
<dbReference type="Pfam" id="PF04327">
    <property type="entry name" value="Peptidase_Prp"/>
    <property type="match status" value="1"/>
</dbReference>
<dbReference type="CDD" id="cd16332">
    <property type="entry name" value="Prp-like"/>
    <property type="match status" value="1"/>
</dbReference>
<evidence type="ECO:0000256" key="2">
    <source>
        <dbReference type="ARBA" id="ARBA00022670"/>
    </source>
</evidence>
<dbReference type="GO" id="GO:0006508">
    <property type="term" value="P:proteolysis"/>
    <property type="evidence" value="ECO:0007669"/>
    <property type="project" value="UniProtKB-KW"/>
</dbReference>
<comment type="caution">
    <text evidence="7">The sequence shown here is derived from an EMBL/GenBank/DDBJ whole genome shotgun (WGS) entry which is preliminary data.</text>
</comment>
<evidence type="ECO:0000256" key="4">
    <source>
        <dbReference type="ARBA" id="ARBA00022807"/>
    </source>
</evidence>
<evidence type="ECO:0000256" key="1">
    <source>
        <dbReference type="ARBA" id="ARBA00022517"/>
    </source>
</evidence>
<keyword evidence="3" id="KW-0378">Hydrolase</keyword>
<dbReference type="InterPro" id="IPR007422">
    <property type="entry name" value="Peptidase_Prp"/>
</dbReference>
<dbReference type="EMBL" id="JACHHD010000004">
    <property type="protein sequence ID" value="MBB5184531.1"/>
    <property type="molecule type" value="Genomic_DNA"/>
</dbReference>
<accession>A0A7W8D046</accession>
<evidence type="ECO:0000256" key="5">
    <source>
        <dbReference type="ARBA" id="ARBA00044503"/>
    </source>
</evidence>
<dbReference type="AlphaFoldDB" id="A0A7W8D046"/>
<proteinExistence type="inferred from homology"/>
<name>A0A7W8D046_9FIRM</name>
<dbReference type="RefSeq" id="WP_183374578.1">
    <property type="nucleotide sequence ID" value="NZ_CAWVLV010000009.1"/>
</dbReference>
<reference evidence="8 10" key="3">
    <citation type="journal article" date="2021" name="Sci. Rep.">
        <title>The distribution of antibiotic resistance genes in chicken gut microbiota commensals.</title>
        <authorList>
            <person name="Juricova H."/>
            <person name="Matiasovicova J."/>
            <person name="Kubasova T."/>
            <person name="Cejkova D."/>
            <person name="Rychlik I."/>
        </authorList>
    </citation>
    <scope>NUCLEOTIDE SEQUENCE [LARGE SCALE GENOMIC DNA]</scope>
    <source>
        <strain evidence="8 10">An423</strain>
    </source>
</reference>
<evidence type="ECO:0000313" key="7">
    <source>
        <dbReference type="EMBL" id="MBB5184531.1"/>
    </source>
</evidence>
<dbReference type="InterPro" id="IPR036764">
    <property type="entry name" value="Peptidase_Prp_sf"/>
</dbReference>
<dbReference type="PANTHER" id="PTHR39178:SF1">
    <property type="entry name" value="RIBOSOMAL-PROCESSING CYSTEINE PROTEASE PRP"/>
    <property type="match status" value="1"/>
</dbReference>
<comment type="similarity">
    <text evidence="5">Belongs to the Prp family.</text>
</comment>
<dbReference type="EMBL" id="JACJLU010000006">
    <property type="protein sequence ID" value="MBM6831646.1"/>
    <property type="molecule type" value="Genomic_DNA"/>
</dbReference>
<keyword evidence="4" id="KW-0788">Thiol protease</keyword>
<evidence type="ECO:0000256" key="3">
    <source>
        <dbReference type="ARBA" id="ARBA00022801"/>
    </source>
</evidence>
<evidence type="ECO:0000313" key="10">
    <source>
        <dbReference type="Proteomes" id="UP000775500"/>
    </source>
</evidence>
<organism evidence="7 9">
    <name type="scientific">Faecalicoccus acidiformans</name>
    <dbReference type="NCBI Taxonomy" id="915173"/>
    <lineage>
        <taxon>Bacteria</taxon>
        <taxon>Bacillati</taxon>
        <taxon>Bacillota</taxon>
        <taxon>Erysipelotrichia</taxon>
        <taxon>Erysipelotrichales</taxon>
        <taxon>Erysipelotrichaceae</taxon>
        <taxon>Faecalicoccus</taxon>
    </lineage>
</organism>
<evidence type="ECO:0000256" key="6">
    <source>
        <dbReference type="ARBA" id="ARBA00044538"/>
    </source>
</evidence>
<gene>
    <name evidence="8" type="ORF">H5982_05925</name>
    <name evidence="7" type="ORF">HNQ43_000570</name>
</gene>
<keyword evidence="1" id="KW-0690">Ribosome biogenesis</keyword>
<evidence type="ECO:0000313" key="9">
    <source>
        <dbReference type="Proteomes" id="UP000521313"/>
    </source>
</evidence>
<dbReference type="SUPFAM" id="SSF118010">
    <property type="entry name" value="TM1457-like"/>
    <property type="match status" value="1"/>
</dbReference>
<dbReference type="Proteomes" id="UP000775500">
    <property type="component" value="Unassembled WGS sequence"/>
</dbReference>
<protein>
    <recommendedName>
        <fullName evidence="6">Ribosomal processing cysteine protease Prp</fullName>
    </recommendedName>
</protein>
<reference evidence="7 9" key="1">
    <citation type="submission" date="2020-08" db="EMBL/GenBank/DDBJ databases">
        <title>Genomic Encyclopedia of Type Strains, Phase IV (KMG-IV): sequencing the most valuable type-strain genomes for metagenomic binning, comparative biology and taxonomic classification.</title>
        <authorList>
            <person name="Goeker M."/>
        </authorList>
    </citation>
    <scope>NUCLEOTIDE SEQUENCE [LARGE SCALE GENOMIC DNA]</scope>
    <source>
        <strain evidence="7 9">DSM 26963</strain>
    </source>
</reference>
<dbReference type="GO" id="GO:0042254">
    <property type="term" value="P:ribosome biogenesis"/>
    <property type="evidence" value="ECO:0007669"/>
    <property type="project" value="UniProtKB-KW"/>
</dbReference>
<dbReference type="GO" id="GO:0008234">
    <property type="term" value="F:cysteine-type peptidase activity"/>
    <property type="evidence" value="ECO:0007669"/>
    <property type="project" value="UniProtKB-KW"/>
</dbReference>
<reference evidence="8" key="2">
    <citation type="submission" date="2020-08" db="EMBL/GenBank/DDBJ databases">
        <authorList>
            <person name="Cejkova D."/>
            <person name="Kubasova T."/>
            <person name="Jahodarova E."/>
            <person name="Rychlik I."/>
        </authorList>
    </citation>
    <scope>NUCLEOTIDE SEQUENCE</scope>
    <source>
        <strain evidence="8">An423</strain>
    </source>
</reference>